<name>A0ABQ8KLX0_9APHY</name>
<evidence type="ECO:0000313" key="12">
    <source>
        <dbReference type="Proteomes" id="UP000814176"/>
    </source>
</evidence>
<dbReference type="InterPro" id="IPR027417">
    <property type="entry name" value="P-loop_NTPase"/>
</dbReference>
<dbReference type="SUPFAM" id="SSF52540">
    <property type="entry name" value="P-loop containing nucleoside triphosphate hydrolases"/>
    <property type="match status" value="1"/>
</dbReference>
<evidence type="ECO:0000256" key="5">
    <source>
        <dbReference type="ARBA" id="ARBA00022741"/>
    </source>
</evidence>
<keyword evidence="12" id="KW-1185">Reference proteome</keyword>
<feature type="region of interest" description="Disordered" evidence="10">
    <location>
        <begin position="1"/>
        <end position="31"/>
    </location>
</feature>
<evidence type="ECO:0000256" key="2">
    <source>
        <dbReference type="ARBA" id="ARBA00008420"/>
    </source>
</evidence>
<keyword evidence="4" id="KW-0808">Transferase</keyword>
<evidence type="ECO:0000256" key="6">
    <source>
        <dbReference type="ARBA" id="ARBA00022777"/>
    </source>
</evidence>
<dbReference type="GeneID" id="72006346"/>
<dbReference type="EC" id="2.7.1.12" evidence="3"/>
<feature type="compositionally biased region" description="Basic and acidic residues" evidence="10">
    <location>
        <begin position="1"/>
        <end position="19"/>
    </location>
</feature>
<proteinExistence type="inferred from homology"/>
<dbReference type="RefSeq" id="XP_047780956.1">
    <property type="nucleotide sequence ID" value="XM_047925614.1"/>
</dbReference>
<dbReference type="Proteomes" id="UP000814176">
    <property type="component" value="Unassembled WGS sequence"/>
</dbReference>
<comment type="pathway">
    <text evidence="1">Carbohydrate acid metabolism; D-gluconate degradation.</text>
</comment>
<comment type="similarity">
    <text evidence="2">Belongs to the gluconokinase GntK/GntV family.</text>
</comment>
<evidence type="ECO:0000256" key="3">
    <source>
        <dbReference type="ARBA" id="ARBA00012054"/>
    </source>
</evidence>
<organism evidence="11 12">
    <name type="scientific">Rhodofomes roseus</name>
    <dbReference type="NCBI Taxonomy" id="34475"/>
    <lineage>
        <taxon>Eukaryota</taxon>
        <taxon>Fungi</taxon>
        <taxon>Dikarya</taxon>
        <taxon>Basidiomycota</taxon>
        <taxon>Agaricomycotina</taxon>
        <taxon>Agaricomycetes</taxon>
        <taxon>Polyporales</taxon>
        <taxon>Rhodofomes</taxon>
    </lineage>
</organism>
<accession>A0ABQ8KLX0</accession>
<dbReference type="GO" id="GO:0016301">
    <property type="term" value="F:kinase activity"/>
    <property type="evidence" value="ECO:0007669"/>
    <property type="project" value="UniProtKB-KW"/>
</dbReference>
<reference evidence="11 12" key="1">
    <citation type="journal article" date="2021" name="Environ. Microbiol.">
        <title>Gene family expansions and transcriptome signatures uncover fungal adaptations to wood decay.</title>
        <authorList>
            <person name="Hage H."/>
            <person name="Miyauchi S."/>
            <person name="Viragh M."/>
            <person name="Drula E."/>
            <person name="Min B."/>
            <person name="Chaduli D."/>
            <person name="Navarro D."/>
            <person name="Favel A."/>
            <person name="Norest M."/>
            <person name="Lesage-Meessen L."/>
            <person name="Balint B."/>
            <person name="Merenyi Z."/>
            <person name="de Eugenio L."/>
            <person name="Morin E."/>
            <person name="Martinez A.T."/>
            <person name="Baldrian P."/>
            <person name="Stursova M."/>
            <person name="Martinez M.J."/>
            <person name="Novotny C."/>
            <person name="Magnuson J.K."/>
            <person name="Spatafora J.W."/>
            <person name="Maurice S."/>
            <person name="Pangilinan J."/>
            <person name="Andreopoulos W."/>
            <person name="LaButti K."/>
            <person name="Hundley H."/>
            <person name="Na H."/>
            <person name="Kuo A."/>
            <person name="Barry K."/>
            <person name="Lipzen A."/>
            <person name="Henrissat B."/>
            <person name="Riley R."/>
            <person name="Ahrendt S."/>
            <person name="Nagy L.G."/>
            <person name="Grigoriev I.V."/>
            <person name="Martin F."/>
            <person name="Rosso M.N."/>
        </authorList>
    </citation>
    <scope>NUCLEOTIDE SEQUENCE [LARGE SCALE GENOMIC DNA]</scope>
    <source>
        <strain evidence="11 12">CIRM-BRFM 1785</strain>
    </source>
</reference>
<sequence>MERGQRSRTTNHEPRRDHLPSPVEDPGVAATGKTTLAKALCEELQLPYIEGDELHPQANIDKMSNGQPLTDADREPWLALLRTTAEHIAAEESHKGKPQLHETKGVYVPSSAKQETPPDAPRRRTGAIMTCSALRNYYREILRGNLRPNLPEPMHELEPPPPPECMPTYFVYMKGERDMLLDRITKRKGHYMKANMVDSQLATLESPEEEEGVITVSMEQSTEEQMKIVMGELNRLTGGL</sequence>
<comment type="caution">
    <text evidence="11">The sequence shown here is derived from an EMBL/GenBank/DDBJ whole genome shotgun (WGS) entry which is preliminary data.</text>
</comment>
<protein>
    <recommendedName>
        <fullName evidence="3">gluconokinase</fullName>
        <ecNumber evidence="3">2.7.1.12</ecNumber>
    </recommendedName>
    <alternativeName>
        <fullName evidence="8">Gluconate kinase</fullName>
    </alternativeName>
</protein>
<evidence type="ECO:0000256" key="4">
    <source>
        <dbReference type="ARBA" id="ARBA00022679"/>
    </source>
</evidence>
<dbReference type="EMBL" id="JADCUA010000006">
    <property type="protein sequence ID" value="KAH9839201.1"/>
    <property type="molecule type" value="Genomic_DNA"/>
</dbReference>
<evidence type="ECO:0000256" key="10">
    <source>
        <dbReference type="SAM" id="MobiDB-lite"/>
    </source>
</evidence>
<gene>
    <name evidence="11" type="ORF">C8Q71DRAFT_795520</name>
</gene>
<keyword evidence="5" id="KW-0547">Nucleotide-binding</keyword>
<keyword evidence="6 11" id="KW-0418">Kinase</keyword>
<dbReference type="InterPro" id="IPR006001">
    <property type="entry name" value="Therm_gnt_kin"/>
</dbReference>
<evidence type="ECO:0000313" key="11">
    <source>
        <dbReference type="EMBL" id="KAH9839201.1"/>
    </source>
</evidence>
<evidence type="ECO:0000256" key="9">
    <source>
        <dbReference type="ARBA" id="ARBA00048090"/>
    </source>
</evidence>
<dbReference type="PANTHER" id="PTHR43442:SF3">
    <property type="entry name" value="GLUCONOKINASE-RELATED"/>
    <property type="match status" value="1"/>
</dbReference>
<comment type="catalytic activity">
    <reaction evidence="9">
        <text>D-gluconate + ATP = 6-phospho-D-gluconate + ADP + H(+)</text>
        <dbReference type="Rhea" id="RHEA:19433"/>
        <dbReference type="ChEBI" id="CHEBI:15378"/>
        <dbReference type="ChEBI" id="CHEBI:18391"/>
        <dbReference type="ChEBI" id="CHEBI:30616"/>
        <dbReference type="ChEBI" id="CHEBI:58759"/>
        <dbReference type="ChEBI" id="CHEBI:456216"/>
        <dbReference type="EC" id="2.7.1.12"/>
    </reaction>
</comment>
<dbReference type="PANTHER" id="PTHR43442">
    <property type="entry name" value="GLUCONOKINASE-RELATED"/>
    <property type="match status" value="1"/>
</dbReference>
<evidence type="ECO:0000256" key="7">
    <source>
        <dbReference type="ARBA" id="ARBA00022840"/>
    </source>
</evidence>
<dbReference type="CDD" id="cd02021">
    <property type="entry name" value="GntK"/>
    <property type="match status" value="1"/>
</dbReference>
<evidence type="ECO:0000256" key="1">
    <source>
        <dbReference type="ARBA" id="ARBA00004875"/>
    </source>
</evidence>
<evidence type="ECO:0000256" key="8">
    <source>
        <dbReference type="ARBA" id="ARBA00029835"/>
    </source>
</evidence>
<dbReference type="Gene3D" id="3.40.50.300">
    <property type="entry name" value="P-loop containing nucleotide triphosphate hydrolases"/>
    <property type="match status" value="1"/>
</dbReference>
<keyword evidence="7" id="KW-0067">ATP-binding</keyword>